<sequence>MLTGTRPESWTPIDSLGWLKVMALDLGGNFWMELARLDLAALLDSEQLTEFFPPYPGEAAHELPDISQLYEGLEISAAMSAPQDIGKPRGLGSNNWVISGALSKSGKPLLANDPHLALTTPSLWYLAHLKIGDEDIIGATMPGLPFIVLGRNNRMAWGFTNVNPDVQDLYIEKLVGDGSRYLTPSGPQSFITRDEVILVKDADPVSIIVRETRHGPVISDARSDLAERLPKDAVIALAWTALDENDTTASMGLDLTQAQDFPDFLNALQYYIAPMQNIVYADVDGHIGYFAPGRVPVRLPENRTQGLLPAPGWLADYDWQGTLPYSELPKKYDPEDGVIATANEKITPPDYPHYLTSEWAMPYRGDRIRALIAETGPHDLDSMSRIQMDIRSSLAADLLPLMLDHATGATHRDLLDALGQWNLEMAADRPEPLIFTAWHRALVKQIIADELGSRFPRYWSPKAGFLRAVLGDAPDDAANGARWCDDVGTTALESCAETVTMALDEALKDLAQRLDRPIKSWRDWRWGDLHQVVQDHRPFSQVPFLAPFFEKRAPAGGGTDTVNVAGPRFAADDPFTYGHGASYRVVYDLSDLERSRYIIPTGQSGIVFSKHYHDMMPLWLKGQSISIASNPRADAIAATLILVPRSPKPPKS</sequence>
<keyword evidence="2" id="KW-0106">Calcium</keyword>
<dbReference type="InterPro" id="IPR043146">
    <property type="entry name" value="Penicillin_amidase_N_B-knob"/>
</dbReference>
<evidence type="ECO:0000313" key="4">
    <source>
        <dbReference type="Proteomes" id="UP000324996"/>
    </source>
</evidence>
<dbReference type="Proteomes" id="UP000324996">
    <property type="component" value="Unassembled WGS sequence"/>
</dbReference>
<comment type="cofactor">
    <cofactor evidence="2">
        <name>Ca(2+)</name>
        <dbReference type="ChEBI" id="CHEBI:29108"/>
    </cofactor>
    <text evidence="2">Binds 1 Ca(2+) ion per dimer.</text>
</comment>
<protein>
    <submittedName>
        <fullName evidence="3">Penicillin amidase</fullName>
    </submittedName>
</protein>
<dbReference type="InterPro" id="IPR029055">
    <property type="entry name" value="Ntn_hydrolases_N"/>
</dbReference>
<feature type="binding site" evidence="2">
    <location>
        <position position="165"/>
    </location>
    <ligand>
        <name>Ca(2+)</name>
        <dbReference type="ChEBI" id="CHEBI:29108"/>
    </ligand>
</feature>
<feature type="active site" description="Nucleophile" evidence="1">
    <location>
        <position position="93"/>
    </location>
</feature>
<dbReference type="InterPro" id="IPR043147">
    <property type="entry name" value="Penicillin_amidase_A-knob"/>
</dbReference>
<evidence type="ECO:0000256" key="1">
    <source>
        <dbReference type="PIRSR" id="PIRSR001227-1"/>
    </source>
</evidence>
<dbReference type="EMBL" id="BKCN01000020">
    <property type="protein sequence ID" value="GER05224.1"/>
    <property type="molecule type" value="Genomic_DNA"/>
</dbReference>
<dbReference type="Gene3D" id="3.60.20.10">
    <property type="entry name" value="Glutamine Phosphoribosylpyrophosphate, subunit 1, domain 1"/>
    <property type="match status" value="1"/>
</dbReference>
<feature type="binding site" evidence="2">
    <location>
        <position position="168"/>
    </location>
    <ligand>
        <name>Ca(2+)</name>
        <dbReference type="ChEBI" id="CHEBI:29108"/>
    </ligand>
</feature>
<dbReference type="InterPro" id="IPR014395">
    <property type="entry name" value="Pen/GL7ACA/AHL_acylase"/>
</dbReference>
<accession>A0A5A7NBY6</accession>
<dbReference type="PANTHER" id="PTHR34218">
    <property type="entry name" value="PEPTIDASE S45 PENICILLIN AMIDASE"/>
    <property type="match status" value="1"/>
</dbReference>
<dbReference type="Gene3D" id="1.10.1400.10">
    <property type="match status" value="1"/>
</dbReference>
<name>A0A5A7NBY6_9PROT</name>
<dbReference type="AlphaFoldDB" id="A0A5A7NBY6"/>
<dbReference type="Pfam" id="PF01804">
    <property type="entry name" value="Penicil_amidase"/>
    <property type="match status" value="1"/>
</dbReference>
<comment type="caution">
    <text evidence="3">The sequence shown here is derived from an EMBL/GenBank/DDBJ whole genome shotgun (WGS) entry which is preliminary data.</text>
</comment>
<dbReference type="GO" id="GO:0016811">
    <property type="term" value="F:hydrolase activity, acting on carbon-nitrogen (but not peptide) bonds, in linear amides"/>
    <property type="evidence" value="ECO:0007669"/>
    <property type="project" value="InterPro"/>
</dbReference>
<dbReference type="InterPro" id="IPR002692">
    <property type="entry name" value="S45"/>
</dbReference>
<dbReference type="CDD" id="cd03747">
    <property type="entry name" value="Ntn_PGA_like"/>
    <property type="match status" value="1"/>
</dbReference>
<dbReference type="SUPFAM" id="SSF56235">
    <property type="entry name" value="N-terminal nucleophile aminohydrolases (Ntn hydrolases)"/>
    <property type="match status" value="1"/>
</dbReference>
<feature type="binding site" evidence="2">
    <location>
        <position position="33"/>
    </location>
    <ligand>
        <name>Ca(2+)</name>
        <dbReference type="ChEBI" id="CHEBI:29108"/>
    </ligand>
</feature>
<dbReference type="GO" id="GO:0017000">
    <property type="term" value="P:antibiotic biosynthetic process"/>
    <property type="evidence" value="ECO:0007669"/>
    <property type="project" value="InterPro"/>
</dbReference>
<dbReference type="PANTHER" id="PTHR34218:SF4">
    <property type="entry name" value="ACYL-HOMOSERINE LACTONE ACYLASE QUIP"/>
    <property type="match status" value="1"/>
</dbReference>
<dbReference type="PIRSF" id="PIRSF001227">
    <property type="entry name" value="Pen_acylase"/>
    <property type="match status" value="1"/>
</dbReference>
<organism evidence="3 4">
    <name type="scientific">Iodidimonas nitroreducens</name>
    <dbReference type="NCBI Taxonomy" id="1236968"/>
    <lineage>
        <taxon>Bacteria</taxon>
        <taxon>Pseudomonadati</taxon>
        <taxon>Pseudomonadota</taxon>
        <taxon>Alphaproteobacteria</taxon>
        <taxon>Iodidimonadales</taxon>
        <taxon>Iodidimonadaceae</taxon>
        <taxon>Iodidimonas</taxon>
    </lineage>
</organism>
<dbReference type="GO" id="GO:0046872">
    <property type="term" value="F:metal ion binding"/>
    <property type="evidence" value="ECO:0007669"/>
    <property type="project" value="UniProtKB-KW"/>
</dbReference>
<evidence type="ECO:0000256" key="2">
    <source>
        <dbReference type="PIRSR" id="PIRSR001227-2"/>
    </source>
</evidence>
<reference evidence="3 4" key="1">
    <citation type="submission" date="2019-09" db="EMBL/GenBank/DDBJ databases">
        <title>NBRP : Genome information of microbial organism related human and environment.</title>
        <authorList>
            <person name="Hattori M."/>
            <person name="Oshima K."/>
            <person name="Inaba H."/>
            <person name="Suda W."/>
            <person name="Sakamoto M."/>
            <person name="Iino T."/>
            <person name="Kitahara M."/>
            <person name="Oshida Y."/>
            <person name="Iida T."/>
            <person name="Kudo T."/>
            <person name="Itoh T."/>
            <person name="Ohkuma M."/>
        </authorList>
    </citation>
    <scope>NUCLEOTIDE SEQUENCE [LARGE SCALE GENOMIC DNA]</scope>
    <source>
        <strain evidence="3 4">Q-1</strain>
    </source>
</reference>
<dbReference type="Gene3D" id="2.30.120.10">
    <property type="match status" value="1"/>
</dbReference>
<proteinExistence type="predicted"/>
<gene>
    <name evidence="3" type="ORF">JCM17846_29060</name>
</gene>
<evidence type="ECO:0000313" key="3">
    <source>
        <dbReference type="EMBL" id="GER05224.1"/>
    </source>
</evidence>
<keyword evidence="4" id="KW-1185">Reference proteome</keyword>
<keyword evidence="2" id="KW-0479">Metal-binding</keyword>